<dbReference type="GO" id="GO:0006995">
    <property type="term" value="P:cellular response to nitrogen starvation"/>
    <property type="evidence" value="ECO:0007669"/>
    <property type="project" value="TreeGrafter"/>
</dbReference>
<dbReference type="SUPFAM" id="SSF69572">
    <property type="entry name" value="Activating enzymes of the ubiquitin-like proteins"/>
    <property type="match status" value="1"/>
</dbReference>
<dbReference type="OrthoDB" id="338614at2759"/>
<dbReference type="GO" id="GO:0000407">
    <property type="term" value="C:phagophore assembly site"/>
    <property type="evidence" value="ECO:0007669"/>
    <property type="project" value="UniProtKB-SubCell"/>
</dbReference>
<dbReference type="CDD" id="cd01486">
    <property type="entry name" value="Apg7"/>
    <property type="match status" value="1"/>
</dbReference>
<keyword evidence="7" id="KW-0963">Cytoplasm</keyword>
<evidence type="ECO:0000256" key="1">
    <source>
        <dbReference type="ARBA" id="ARBA00010931"/>
    </source>
</evidence>
<dbReference type="Gene3D" id="3.40.50.720">
    <property type="entry name" value="NAD(P)-binding Rossmann-like Domain"/>
    <property type="match status" value="1"/>
</dbReference>
<dbReference type="Proteomes" id="UP000789508">
    <property type="component" value="Unassembled WGS sequence"/>
</dbReference>
<dbReference type="AlphaFoldDB" id="A0A9N8WBM6"/>
<evidence type="ECO:0000256" key="5">
    <source>
        <dbReference type="ARBA" id="ARBA00023006"/>
    </source>
</evidence>
<evidence type="ECO:0000256" key="3">
    <source>
        <dbReference type="ARBA" id="ARBA00022448"/>
    </source>
</evidence>
<gene>
    <name evidence="10" type="ORF">ALEPTO_LOCUS2618</name>
</gene>
<dbReference type="Pfam" id="PF16420">
    <property type="entry name" value="ATG7_N"/>
    <property type="match status" value="1"/>
</dbReference>
<dbReference type="NCBIfam" id="TIGR01381">
    <property type="entry name" value="E1_like_apg7"/>
    <property type="match status" value="1"/>
</dbReference>
<dbReference type="InterPro" id="IPR000594">
    <property type="entry name" value="ThiF_NAD_FAD-bd"/>
</dbReference>
<keyword evidence="7" id="KW-0833">Ubl conjugation pathway</keyword>
<dbReference type="GO" id="GO:0019779">
    <property type="term" value="F:Atg8 activating enzyme activity"/>
    <property type="evidence" value="ECO:0007669"/>
    <property type="project" value="TreeGrafter"/>
</dbReference>
<proteinExistence type="inferred from homology"/>
<evidence type="ECO:0000259" key="9">
    <source>
        <dbReference type="Pfam" id="PF16420"/>
    </source>
</evidence>
<evidence type="ECO:0000256" key="2">
    <source>
        <dbReference type="ARBA" id="ARBA00017647"/>
    </source>
</evidence>
<feature type="domain" description="Ubiquitin-like modifier-activating enzyme Atg7 N-terminal" evidence="9">
    <location>
        <begin position="5"/>
        <end position="334"/>
    </location>
</feature>
<feature type="active site" description="Glycyl thioester intermediate" evidence="6">
    <location>
        <position position="564"/>
    </location>
</feature>
<evidence type="ECO:0000259" key="8">
    <source>
        <dbReference type="Pfam" id="PF00899"/>
    </source>
</evidence>
<evidence type="ECO:0000313" key="10">
    <source>
        <dbReference type="EMBL" id="CAG8483624.1"/>
    </source>
</evidence>
<keyword evidence="3 7" id="KW-0813">Transport</keyword>
<evidence type="ECO:0000313" key="11">
    <source>
        <dbReference type="Proteomes" id="UP000789508"/>
    </source>
</evidence>
<comment type="caution">
    <text evidence="10">The sequence shown here is derived from an EMBL/GenBank/DDBJ whole genome shotgun (WGS) entry which is preliminary data.</text>
</comment>
<evidence type="ECO:0000256" key="4">
    <source>
        <dbReference type="ARBA" id="ARBA00022927"/>
    </source>
</evidence>
<dbReference type="FunFam" id="3.40.140.70:FF:000001">
    <property type="entry name" value="Ubiquitin-like modifier-activating enzyme atg7"/>
    <property type="match status" value="1"/>
</dbReference>
<sequence length="705" mass="78834">MTTLVQFVPFSSAVEAPFWHTLSTRKIDLYKLDDTPQNIVGYYSTGHSITNSKDPKEVNVILPSRLCLGTGAFDSEEVFKILTQDIGSLPPFTYPSAGTIKNTNTIEEFKSLDKNALFKTTIEQIWNDITNGEAIKNPSLLTRFLLITYADLKKYKYHYWFAFPALLIDPAWVIGDNGKVSGIEVWNQDEIQNFRANYEKFRHSKGDHNAGFFLIRESTLEDNKREIVVGSLSEWETFFEGIVGFADPSSLPTNPGWPLRNFLVLLHRQWHVKKIKVLCYREIIGKKDISQSIFLTVELPTEPKISDECPKAVGWEKNAQGKLGPRTADLAPLMNPESLADTSVDLNLKLMRWRIVPSLDLEKIRDTKCLLLGAGTLGCYVARTLLGWGVRNITFVDNARVSFSNPVRQPLFFFEDCLEGGKPKAQTAAENLKKIYPGVNSEGYDINIPMPGHPISTLTKAQDDVNKLTELIQSHDVIFLLTDSRESRWLPTLVGASMQKQVINVALGFDTYLVMRHGVKNNEGNHTNEASNSLSDVKQLGCYFCNDVVAPTDSLKDRTLDQQCTVTRPGLAPIAGALAVELMVSVLHHEKGAAAPAHSSLPISESLSSATDSPLGIIPHQIRGFLTHFNNMLIVGQAYNRCTACSDIVINEYHEHGFEFLQRVFNSSSNSYLEELTGLTQLHADSEVAGDFVWDEDDDENLKLE</sequence>
<dbReference type="InterPro" id="IPR006285">
    <property type="entry name" value="Atg7"/>
</dbReference>
<protein>
    <recommendedName>
        <fullName evidence="2 7">Ubiquitin-like modifier-activating enzyme ATG7</fullName>
    </recommendedName>
    <alternativeName>
        <fullName evidence="7">Autophagy-related protein 7</fullName>
    </alternativeName>
</protein>
<dbReference type="InterPro" id="IPR042523">
    <property type="entry name" value="Atg7_N_2"/>
</dbReference>
<keyword evidence="11" id="KW-1185">Reference proteome</keyword>
<dbReference type="GO" id="GO:0019778">
    <property type="term" value="F:Atg12 activating enzyme activity"/>
    <property type="evidence" value="ECO:0007669"/>
    <property type="project" value="TreeGrafter"/>
</dbReference>
<dbReference type="GO" id="GO:0000422">
    <property type="term" value="P:autophagy of mitochondrion"/>
    <property type="evidence" value="ECO:0007669"/>
    <property type="project" value="TreeGrafter"/>
</dbReference>
<dbReference type="Pfam" id="PF00899">
    <property type="entry name" value="ThiF"/>
    <property type="match status" value="1"/>
</dbReference>
<evidence type="ECO:0000256" key="7">
    <source>
        <dbReference type="RuleBase" id="RU366022"/>
    </source>
</evidence>
<dbReference type="GO" id="GO:0015031">
    <property type="term" value="P:protein transport"/>
    <property type="evidence" value="ECO:0007669"/>
    <property type="project" value="UniProtKB-UniRule"/>
</dbReference>
<evidence type="ECO:0000256" key="6">
    <source>
        <dbReference type="PIRSR" id="PIRSR606285-1"/>
    </source>
</evidence>
<dbReference type="FunFam" id="3.40.50.720:FF:000243">
    <property type="entry name" value="Ubiquitin-like modifier-activating enzyme ATG7"/>
    <property type="match status" value="1"/>
</dbReference>
<keyword evidence="4 7" id="KW-0653">Protein transport</keyword>
<accession>A0A9N8WBM6</accession>
<comment type="similarity">
    <text evidence="1 7">Belongs to the ATG7 family.</text>
</comment>
<organism evidence="10 11">
    <name type="scientific">Ambispora leptoticha</name>
    <dbReference type="NCBI Taxonomy" id="144679"/>
    <lineage>
        <taxon>Eukaryota</taxon>
        <taxon>Fungi</taxon>
        <taxon>Fungi incertae sedis</taxon>
        <taxon>Mucoromycota</taxon>
        <taxon>Glomeromycotina</taxon>
        <taxon>Glomeromycetes</taxon>
        <taxon>Archaeosporales</taxon>
        <taxon>Ambisporaceae</taxon>
        <taxon>Ambispora</taxon>
    </lineage>
</organism>
<dbReference type="GO" id="GO:0034727">
    <property type="term" value="P:piecemeal microautophagy of the nucleus"/>
    <property type="evidence" value="ECO:0007669"/>
    <property type="project" value="TreeGrafter"/>
</dbReference>
<dbReference type="InterPro" id="IPR035985">
    <property type="entry name" value="Ubiquitin-activating_enz"/>
</dbReference>
<comment type="function">
    <text evidence="7">E1-like activating enzyme involved in the 2 ubiquitin-like systems required for cytoplasm to vacuole transport (Cvt) and autophagy. Activates ATG12 for its conjugation with ATG5 and ATG8 for its conjugation with phosphatidylethanolamine. Both systems are needed for the ATG8 association to Cvt vesicles and autophagosomes membranes. Autophagy is essential for maintenance of amino acid levels and protein synthesis under nitrogen starvation. Required for selective autophagic degradation of the nucleus (nucleophagy) as well as for mitophagy which contributes to regulate mitochondrial quantity and quality by eliminating the mitochondria to a basal level to fulfill cellular energy requirements and preventing excess ROS production.</text>
</comment>
<dbReference type="InterPro" id="IPR042522">
    <property type="entry name" value="Atg7_N_1"/>
</dbReference>
<dbReference type="GO" id="GO:0000045">
    <property type="term" value="P:autophagosome assembly"/>
    <property type="evidence" value="ECO:0007669"/>
    <property type="project" value="TreeGrafter"/>
</dbReference>
<reference evidence="10" key="1">
    <citation type="submission" date="2021-06" db="EMBL/GenBank/DDBJ databases">
        <authorList>
            <person name="Kallberg Y."/>
            <person name="Tangrot J."/>
            <person name="Rosling A."/>
        </authorList>
    </citation>
    <scope>NUCLEOTIDE SEQUENCE</scope>
    <source>
        <strain evidence="10">FL130A</strain>
    </source>
</reference>
<dbReference type="PANTHER" id="PTHR10953:SF3">
    <property type="entry name" value="UBIQUITIN-LIKE MODIFIER-ACTIVATING ENZYME ATG7"/>
    <property type="match status" value="1"/>
</dbReference>
<dbReference type="InterPro" id="IPR032197">
    <property type="entry name" value="Atg7_N"/>
</dbReference>
<keyword evidence="5 7" id="KW-0072">Autophagy</keyword>
<dbReference type="InterPro" id="IPR045886">
    <property type="entry name" value="ThiF/MoeB/HesA"/>
</dbReference>
<feature type="domain" description="THIF-type NAD/FAD binding fold" evidence="8">
    <location>
        <begin position="351"/>
        <end position="592"/>
    </location>
</feature>
<dbReference type="Gene3D" id="3.40.140.100">
    <property type="entry name" value="Ubiquitin-like modifier-activating enzyme ATG7 C-terminal domain"/>
    <property type="match status" value="1"/>
</dbReference>
<dbReference type="GO" id="GO:0032446">
    <property type="term" value="P:protein modification by small protein conjugation"/>
    <property type="evidence" value="ECO:0007669"/>
    <property type="project" value="TreeGrafter"/>
</dbReference>
<dbReference type="PANTHER" id="PTHR10953">
    <property type="entry name" value="UBIQUITIN-ACTIVATING ENZYME E1"/>
    <property type="match status" value="1"/>
</dbReference>
<dbReference type="Gene3D" id="3.40.140.70">
    <property type="entry name" value="Ubiquitin-like modifier-activating enzyme ATG7 N-terminal domain"/>
    <property type="match status" value="1"/>
</dbReference>
<name>A0A9N8WBM6_9GLOM</name>
<dbReference type="EMBL" id="CAJVPS010000404">
    <property type="protein sequence ID" value="CAG8483624.1"/>
    <property type="molecule type" value="Genomic_DNA"/>
</dbReference>
<comment type="subunit">
    <text evidence="7">Homodimer.</text>
</comment>
<comment type="subcellular location">
    <subcellularLocation>
        <location evidence="7">Cytoplasm</location>
    </subcellularLocation>
    <subcellularLocation>
        <location evidence="7">Preautophagosomal structure</location>
    </subcellularLocation>
</comment>